<gene>
    <name evidence="2" type="ORF">METZ01_LOCUS394962</name>
</gene>
<evidence type="ECO:0000313" key="2">
    <source>
        <dbReference type="EMBL" id="SVD42108.1"/>
    </source>
</evidence>
<organism evidence="2">
    <name type="scientific">marine metagenome</name>
    <dbReference type="NCBI Taxonomy" id="408172"/>
    <lineage>
        <taxon>unclassified sequences</taxon>
        <taxon>metagenomes</taxon>
        <taxon>ecological metagenomes</taxon>
    </lineage>
</organism>
<dbReference type="AlphaFoldDB" id="A0A382V846"/>
<dbReference type="Pfam" id="PF03009">
    <property type="entry name" value="GDPD"/>
    <property type="match status" value="1"/>
</dbReference>
<protein>
    <recommendedName>
        <fullName evidence="1">GP-PDE domain-containing protein</fullName>
    </recommendedName>
</protein>
<dbReference type="InterPro" id="IPR030395">
    <property type="entry name" value="GP_PDE_dom"/>
</dbReference>
<dbReference type="GO" id="GO:0006629">
    <property type="term" value="P:lipid metabolic process"/>
    <property type="evidence" value="ECO:0007669"/>
    <property type="project" value="InterPro"/>
</dbReference>
<dbReference type="PROSITE" id="PS51704">
    <property type="entry name" value="GP_PDE"/>
    <property type="match status" value="1"/>
</dbReference>
<dbReference type="GO" id="GO:0008081">
    <property type="term" value="F:phosphoric diester hydrolase activity"/>
    <property type="evidence" value="ECO:0007669"/>
    <property type="project" value="InterPro"/>
</dbReference>
<name>A0A382V846_9ZZZZ</name>
<feature type="non-terminal residue" evidence="2">
    <location>
        <position position="227"/>
    </location>
</feature>
<accession>A0A382V846</accession>
<dbReference type="PANTHER" id="PTHR46211:SF1">
    <property type="entry name" value="GLYCEROPHOSPHODIESTER PHOSPHODIESTERASE, CYTOPLASMIC"/>
    <property type="match status" value="1"/>
</dbReference>
<dbReference type="EMBL" id="UINC01149560">
    <property type="protein sequence ID" value="SVD42108.1"/>
    <property type="molecule type" value="Genomic_DNA"/>
</dbReference>
<dbReference type="PANTHER" id="PTHR46211">
    <property type="entry name" value="GLYCEROPHOSPHORYL DIESTER PHOSPHODIESTERASE"/>
    <property type="match status" value="1"/>
</dbReference>
<sequence>MRSALFAFISIVFLWKVCWSDPLIVAHRGASHDAPENTLPAFELAWKQGADAIEGDFLLTKDNRIVCIHDGSTKRLADRNLFVRESTLKELRELDVGSWKHEKYKGTKIPTIAEVFATIPGGRKIFVEVKCGPEIIPYLVKEIGKSKLKTEQVVLICFKQEVVKAFKKAMPENKAYWLSSFKQNEEGVWEPSLETVLATLKATNADGLDSHRGIPADAAKKIMKMGY</sequence>
<dbReference type="InterPro" id="IPR017946">
    <property type="entry name" value="PLC-like_Pdiesterase_TIM-brl"/>
</dbReference>
<dbReference type="SUPFAM" id="SSF51695">
    <property type="entry name" value="PLC-like phosphodiesterases"/>
    <property type="match status" value="1"/>
</dbReference>
<dbReference type="Gene3D" id="3.20.20.190">
    <property type="entry name" value="Phosphatidylinositol (PI) phosphodiesterase"/>
    <property type="match status" value="1"/>
</dbReference>
<evidence type="ECO:0000259" key="1">
    <source>
        <dbReference type="PROSITE" id="PS51704"/>
    </source>
</evidence>
<proteinExistence type="predicted"/>
<feature type="domain" description="GP-PDE" evidence="1">
    <location>
        <begin position="22"/>
        <end position="227"/>
    </location>
</feature>
<reference evidence="2" key="1">
    <citation type="submission" date="2018-05" db="EMBL/GenBank/DDBJ databases">
        <authorList>
            <person name="Lanie J.A."/>
            <person name="Ng W.-L."/>
            <person name="Kazmierczak K.M."/>
            <person name="Andrzejewski T.M."/>
            <person name="Davidsen T.M."/>
            <person name="Wayne K.J."/>
            <person name="Tettelin H."/>
            <person name="Glass J.I."/>
            <person name="Rusch D."/>
            <person name="Podicherti R."/>
            <person name="Tsui H.-C.T."/>
            <person name="Winkler M.E."/>
        </authorList>
    </citation>
    <scope>NUCLEOTIDE SEQUENCE</scope>
</reference>